<dbReference type="SUPFAM" id="SSF53850">
    <property type="entry name" value="Periplasmic binding protein-like II"/>
    <property type="match status" value="1"/>
</dbReference>
<dbReference type="PROSITE" id="PS51257">
    <property type="entry name" value="PROKAR_LIPOPROTEIN"/>
    <property type="match status" value="1"/>
</dbReference>
<evidence type="ECO:0000313" key="1">
    <source>
        <dbReference type="EMBL" id="UOQ94750.1"/>
    </source>
</evidence>
<dbReference type="PANTHER" id="PTHR42941:SF1">
    <property type="entry name" value="SLL1037 PROTEIN"/>
    <property type="match status" value="1"/>
</dbReference>
<protein>
    <submittedName>
        <fullName evidence="1">TAXI family TRAP transporter solute-binding subunit</fullName>
    </submittedName>
</protein>
<gene>
    <name evidence="1" type="ORF">MUO14_07390</name>
</gene>
<dbReference type="NCBIfam" id="TIGR02122">
    <property type="entry name" value="TRAP_TAXI"/>
    <property type="match status" value="1"/>
</dbReference>
<organism evidence="1 2">
    <name type="scientific">Halobacillus shinanisalinarum</name>
    <dbReference type="NCBI Taxonomy" id="2932258"/>
    <lineage>
        <taxon>Bacteria</taxon>
        <taxon>Bacillati</taxon>
        <taxon>Bacillota</taxon>
        <taxon>Bacilli</taxon>
        <taxon>Bacillales</taxon>
        <taxon>Bacillaceae</taxon>
        <taxon>Halobacillus</taxon>
    </lineage>
</organism>
<evidence type="ECO:0000313" key="2">
    <source>
        <dbReference type="Proteomes" id="UP000831880"/>
    </source>
</evidence>
<reference evidence="1 2" key="1">
    <citation type="submission" date="2022-04" db="EMBL/GenBank/DDBJ databases">
        <title>Halobacillus sp. isolated from saltern.</title>
        <authorList>
            <person name="Won M."/>
            <person name="Lee C.-M."/>
            <person name="Woen H.-Y."/>
            <person name="Kwon S.-W."/>
        </authorList>
    </citation>
    <scope>NUCLEOTIDE SEQUENCE [LARGE SCALE GENOMIC DNA]</scope>
    <source>
        <strain evidence="1 2">SSTM10-2</strain>
    </source>
</reference>
<dbReference type="RefSeq" id="WP_244754601.1">
    <property type="nucleotide sequence ID" value="NZ_CP095074.1"/>
</dbReference>
<dbReference type="PANTHER" id="PTHR42941">
    <property type="entry name" value="SLL1037 PROTEIN"/>
    <property type="match status" value="1"/>
</dbReference>
<dbReference type="Proteomes" id="UP000831880">
    <property type="component" value="Chromosome"/>
</dbReference>
<dbReference type="InterPro" id="IPR011852">
    <property type="entry name" value="TRAP_TAXI"/>
</dbReference>
<keyword evidence="2" id="KW-1185">Reference proteome</keyword>
<name>A0ABY4H2S2_9BACI</name>
<dbReference type="EMBL" id="CP095074">
    <property type="protein sequence ID" value="UOQ94750.1"/>
    <property type="molecule type" value="Genomic_DNA"/>
</dbReference>
<dbReference type="Pfam" id="PF16868">
    <property type="entry name" value="NMT1_3"/>
    <property type="match status" value="1"/>
</dbReference>
<accession>A0ABY4H2S2</accession>
<sequence length="357" mass="38898">MKQISLSCKIYSVVVIVLSCLILAGCGSKEAHSGSKSDSVDHLISIGAHQPGIAYHSTASGIATVVTSHSDLKMTVKPFSGSNAWMPLLNSGEIDFGILSYPDAKWALKGINGYPEKSKNVRLLVRGNNIVISGFTVRANSGIEKVKDLKGKRVAANYSGNQIIPRVLEAHIASAGLTWDDVQMVPVTGVGAGVNALRENRVDAAFTGTPTVSTFLEADTAIDIDGLNWGGVSPENIDEFPKDVTREMQSLVPNIKPTVFNNGFLNEKTILAQYPIALIGSSKVSEETAYRLTKVLWGHYKKLHSQFTWLQTWTPEQMFDPNPSVPYHPGAIKFFKEQGLWTEEAEQKQGELLKSIK</sequence>
<proteinExistence type="predicted"/>
<dbReference type="Gene3D" id="3.40.190.10">
    <property type="entry name" value="Periplasmic binding protein-like II"/>
    <property type="match status" value="2"/>
</dbReference>